<proteinExistence type="predicted"/>
<accession>A0ABV1H570</accession>
<keyword evidence="1" id="KW-0472">Membrane</keyword>
<keyword evidence="1" id="KW-0812">Transmembrane</keyword>
<sequence>MQSNEKSQTNQLMKIVTILLLLMIPPVGYILFFKYFPNSKKWIHAFLLLYIFIWICGIISAIVNPDSTSTSNNTTIAETTVEENQTTSVNGKDISTLDITYYDYVRNDVTNKWKHALIVENINIQDYALSYYQTYFKSKDEIHGIINFFNNTSTNLRVSGNSLFCEIHDYVKGEEHDAKLMFSGTLLASYQININTGEIVKIQ</sequence>
<evidence type="ECO:0000256" key="1">
    <source>
        <dbReference type="SAM" id="Phobius"/>
    </source>
</evidence>
<keyword evidence="3" id="KW-1185">Reference proteome</keyword>
<dbReference type="Proteomes" id="UP001546774">
    <property type="component" value="Unassembled WGS sequence"/>
</dbReference>
<feature type="transmembrane region" description="Helical" evidence="1">
    <location>
        <begin position="12"/>
        <end position="36"/>
    </location>
</feature>
<dbReference type="EMBL" id="JBBMFS010000005">
    <property type="protein sequence ID" value="MEQ2554850.1"/>
    <property type="molecule type" value="Genomic_DNA"/>
</dbReference>
<reference evidence="2" key="1">
    <citation type="submission" date="2024-03" db="EMBL/GenBank/DDBJ databases">
        <title>Human intestinal bacterial collection.</title>
        <authorList>
            <person name="Pauvert C."/>
            <person name="Hitch T.C.A."/>
            <person name="Clavel T."/>
        </authorList>
    </citation>
    <scope>NUCLEOTIDE SEQUENCE [LARGE SCALE GENOMIC DNA]</scope>
    <source>
        <strain evidence="2">CLA-AA-H89B</strain>
    </source>
</reference>
<evidence type="ECO:0000313" key="2">
    <source>
        <dbReference type="EMBL" id="MEQ2554850.1"/>
    </source>
</evidence>
<name>A0ABV1H570_9FIRM</name>
<protein>
    <submittedName>
        <fullName evidence="2">Uncharacterized protein</fullName>
    </submittedName>
</protein>
<evidence type="ECO:0000313" key="3">
    <source>
        <dbReference type="Proteomes" id="UP001546774"/>
    </source>
</evidence>
<feature type="transmembrane region" description="Helical" evidence="1">
    <location>
        <begin position="42"/>
        <end position="63"/>
    </location>
</feature>
<comment type="caution">
    <text evidence="2">The sequence shown here is derived from an EMBL/GenBank/DDBJ whole genome shotgun (WGS) entry which is preliminary data.</text>
</comment>
<keyword evidence="1" id="KW-1133">Transmembrane helix</keyword>
<organism evidence="2 3">
    <name type="scientific">Lachnospira intestinalis</name>
    <dbReference type="NCBI Taxonomy" id="3133158"/>
    <lineage>
        <taxon>Bacteria</taxon>
        <taxon>Bacillati</taxon>
        <taxon>Bacillota</taxon>
        <taxon>Clostridia</taxon>
        <taxon>Lachnospirales</taxon>
        <taxon>Lachnospiraceae</taxon>
        <taxon>Lachnospira</taxon>
    </lineage>
</organism>
<gene>
    <name evidence="2" type="ORF">WMO37_07435</name>
</gene>